<name>A0A402AFC0_9CHLR</name>
<proteinExistence type="predicted"/>
<evidence type="ECO:0000313" key="2">
    <source>
        <dbReference type="Proteomes" id="UP000287188"/>
    </source>
</evidence>
<dbReference type="AlphaFoldDB" id="A0A402AFC0"/>
<sequence length="53" mass="5883">MAQSIAFTEKATAISGFVRLGEQAQHVVVTTGEGESFIIFQRGIHFLWATLRM</sequence>
<dbReference type="Proteomes" id="UP000287188">
    <property type="component" value="Unassembled WGS sequence"/>
</dbReference>
<keyword evidence="2" id="KW-1185">Reference proteome</keyword>
<dbReference type="RefSeq" id="WP_161977200.1">
    <property type="nucleotide sequence ID" value="NZ_BIFS01000001.1"/>
</dbReference>
<comment type="caution">
    <text evidence="1">The sequence shown here is derived from an EMBL/GenBank/DDBJ whole genome shotgun (WGS) entry which is preliminary data.</text>
</comment>
<organism evidence="1 2">
    <name type="scientific">Dictyobacter kobayashii</name>
    <dbReference type="NCBI Taxonomy" id="2014872"/>
    <lineage>
        <taxon>Bacteria</taxon>
        <taxon>Bacillati</taxon>
        <taxon>Chloroflexota</taxon>
        <taxon>Ktedonobacteria</taxon>
        <taxon>Ktedonobacterales</taxon>
        <taxon>Dictyobacteraceae</taxon>
        <taxon>Dictyobacter</taxon>
    </lineage>
</organism>
<protein>
    <submittedName>
        <fullName evidence="1">Uncharacterized protein</fullName>
    </submittedName>
</protein>
<evidence type="ECO:0000313" key="1">
    <source>
        <dbReference type="EMBL" id="GCE17799.1"/>
    </source>
</evidence>
<gene>
    <name evidence="1" type="ORF">KDK_15990</name>
</gene>
<accession>A0A402AFC0</accession>
<dbReference type="EMBL" id="BIFS01000001">
    <property type="protein sequence ID" value="GCE17799.1"/>
    <property type="molecule type" value="Genomic_DNA"/>
</dbReference>
<reference evidence="2" key="1">
    <citation type="submission" date="2018-12" db="EMBL/GenBank/DDBJ databases">
        <title>Tengunoibacter tsumagoiensis gen. nov., sp. nov., Dictyobacter kobayashii sp. nov., D. alpinus sp. nov., and D. joshuensis sp. nov. and description of Dictyobacteraceae fam. nov. within the order Ktedonobacterales isolated from Tengu-no-mugimeshi.</title>
        <authorList>
            <person name="Wang C.M."/>
            <person name="Zheng Y."/>
            <person name="Sakai Y."/>
            <person name="Toyoda A."/>
            <person name="Minakuchi Y."/>
            <person name="Abe K."/>
            <person name="Yokota A."/>
            <person name="Yabe S."/>
        </authorList>
    </citation>
    <scope>NUCLEOTIDE SEQUENCE [LARGE SCALE GENOMIC DNA]</scope>
    <source>
        <strain evidence="2">Uno11</strain>
    </source>
</reference>